<dbReference type="Proteomes" id="UP000309997">
    <property type="component" value="Unassembled WGS sequence"/>
</dbReference>
<sequence>MRNSRPFLFLKRKPEGEEGLVDDLRGQASALARERRLMAATTTRGVSECLPVPSIYWKGVSVLTNRVNGHPRSLDDSLGEPSDNFANDNSYGLTPHRSFQWLNVSHIQANGRSLSPAFGAEIVEPSGKFMLQHSLDCAMIQKLRILEKSYGAIFNTMTAATGTLSCKDGPCQ</sequence>
<proteinExistence type="predicted"/>
<organism evidence="1 2">
    <name type="scientific">Populus alba</name>
    <name type="common">White poplar</name>
    <dbReference type="NCBI Taxonomy" id="43335"/>
    <lineage>
        <taxon>Eukaryota</taxon>
        <taxon>Viridiplantae</taxon>
        <taxon>Streptophyta</taxon>
        <taxon>Embryophyta</taxon>
        <taxon>Tracheophyta</taxon>
        <taxon>Spermatophyta</taxon>
        <taxon>Magnoliopsida</taxon>
        <taxon>eudicotyledons</taxon>
        <taxon>Gunneridae</taxon>
        <taxon>Pentapetalae</taxon>
        <taxon>rosids</taxon>
        <taxon>fabids</taxon>
        <taxon>Malpighiales</taxon>
        <taxon>Salicaceae</taxon>
        <taxon>Saliceae</taxon>
        <taxon>Populus</taxon>
    </lineage>
</organism>
<dbReference type="EMBL" id="RCHU02000014">
    <property type="protein sequence ID" value="KAL3571936.1"/>
    <property type="molecule type" value="Genomic_DNA"/>
</dbReference>
<evidence type="ECO:0000313" key="2">
    <source>
        <dbReference type="Proteomes" id="UP000309997"/>
    </source>
</evidence>
<accession>A0ACC4B0S1</accession>
<gene>
    <name evidence="1" type="ORF">D5086_025840</name>
</gene>
<reference evidence="1 2" key="1">
    <citation type="journal article" date="2024" name="Plant Biotechnol. J.">
        <title>Genome and CRISPR/Cas9 system of a widespread forest tree (Populus alba) in the world.</title>
        <authorList>
            <person name="Liu Y.J."/>
            <person name="Jiang P.F."/>
            <person name="Han X.M."/>
            <person name="Li X.Y."/>
            <person name="Wang H.M."/>
            <person name="Wang Y.J."/>
            <person name="Wang X.X."/>
            <person name="Zeng Q.Y."/>
        </authorList>
    </citation>
    <scope>NUCLEOTIDE SEQUENCE [LARGE SCALE GENOMIC DNA]</scope>
    <source>
        <strain evidence="2">cv. PAL-ZL1</strain>
    </source>
</reference>
<keyword evidence="2" id="KW-1185">Reference proteome</keyword>
<evidence type="ECO:0000313" key="1">
    <source>
        <dbReference type="EMBL" id="KAL3571936.1"/>
    </source>
</evidence>
<name>A0ACC4B0S1_POPAL</name>
<comment type="caution">
    <text evidence="1">The sequence shown here is derived from an EMBL/GenBank/DDBJ whole genome shotgun (WGS) entry which is preliminary data.</text>
</comment>
<protein>
    <submittedName>
        <fullName evidence="1">Uncharacterized protein</fullName>
    </submittedName>
</protein>